<dbReference type="Proteomes" id="UP001500279">
    <property type="component" value="Unassembled WGS sequence"/>
</dbReference>
<sequence length="132" mass="14157">MHWNLRRKFRVEKRQAPSEAPSLKAVGTGVAMKKRHGGGLLLAGLPWPAEGQLLPASERAELARQGAKAAARGETSEVNPMAGLMNLPAATGEPRARWAMRYEAWQAGHDAHRSGKPDAPSSGPEAGHDTHQ</sequence>
<evidence type="ECO:0000313" key="3">
    <source>
        <dbReference type="Proteomes" id="UP001500279"/>
    </source>
</evidence>
<gene>
    <name evidence="2" type="ORF">GCM10009107_17470</name>
</gene>
<reference evidence="2 3" key="1">
    <citation type="journal article" date="2019" name="Int. J. Syst. Evol. Microbiol.">
        <title>The Global Catalogue of Microorganisms (GCM) 10K type strain sequencing project: providing services to taxonomists for standard genome sequencing and annotation.</title>
        <authorList>
            <consortium name="The Broad Institute Genomics Platform"/>
            <consortium name="The Broad Institute Genome Sequencing Center for Infectious Disease"/>
            <person name="Wu L."/>
            <person name="Ma J."/>
        </authorList>
    </citation>
    <scope>NUCLEOTIDE SEQUENCE [LARGE SCALE GENOMIC DNA]</scope>
    <source>
        <strain evidence="2 3">JCM 15503</strain>
    </source>
</reference>
<feature type="region of interest" description="Disordered" evidence="1">
    <location>
        <begin position="107"/>
        <end position="132"/>
    </location>
</feature>
<keyword evidence="3" id="KW-1185">Reference proteome</keyword>
<name>A0ABN1JWX4_9BURK</name>
<dbReference type="EMBL" id="BAAAEW010000008">
    <property type="protein sequence ID" value="GAA0748240.1"/>
    <property type="molecule type" value="Genomic_DNA"/>
</dbReference>
<accession>A0ABN1JWX4</accession>
<evidence type="ECO:0000313" key="2">
    <source>
        <dbReference type="EMBL" id="GAA0748240.1"/>
    </source>
</evidence>
<dbReference type="NCBIfam" id="NF041856">
    <property type="entry name" value="CrpP_rel_fam"/>
    <property type="match status" value="1"/>
</dbReference>
<dbReference type="InterPro" id="IPR049847">
    <property type="entry name" value="CrpP-rel"/>
</dbReference>
<evidence type="ECO:0000256" key="1">
    <source>
        <dbReference type="SAM" id="MobiDB-lite"/>
    </source>
</evidence>
<comment type="caution">
    <text evidence="2">The sequence shown here is derived from an EMBL/GenBank/DDBJ whole genome shotgun (WGS) entry which is preliminary data.</text>
</comment>
<proteinExistence type="predicted"/>
<protein>
    <submittedName>
        <fullName evidence="2">Uncharacterized protein</fullName>
    </submittedName>
</protein>
<organism evidence="2 3">
    <name type="scientific">Ideonella azotifigens</name>
    <dbReference type="NCBI Taxonomy" id="513160"/>
    <lineage>
        <taxon>Bacteria</taxon>
        <taxon>Pseudomonadati</taxon>
        <taxon>Pseudomonadota</taxon>
        <taxon>Betaproteobacteria</taxon>
        <taxon>Burkholderiales</taxon>
        <taxon>Sphaerotilaceae</taxon>
        <taxon>Ideonella</taxon>
    </lineage>
</organism>